<dbReference type="GO" id="GO:0017080">
    <property type="term" value="F:sodium channel regulator activity"/>
    <property type="evidence" value="ECO:0007669"/>
    <property type="project" value="TreeGrafter"/>
</dbReference>
<comment type="similarity">
    <text evidence="1">Belongs to the MOG1 family.</text>
</comment>
<dbReference type="EMBL" id="BEZZ01011054">
    <property type="protein sequence ID" value="GCC39426.1"/>
    <property type="molecule type" value="Genomic_DNA"/>
</dbReference>
<dbReference type="Proteomes" id="UP000287033">
    <property type="component" value="Unassembled WGS sequence"/>
</dbReference>
<dbReference type="GO" id="GO:0042391">
    <property type="term" value="P:regulation of membrane potential"/>
    <property type="evidence" value="ECO:0007669"/>
    <property type="project" value="TreeGrafter"/>
</dbReference>
<dbReference type="GO" id="GO:0005634">
    <property type="term" value="C:nucleus"/>
    <property type="evidence" value="ECO:0007669"/>
    <property type="project" value="TreeGrafter"/>
</dbReference>
<comment type="caution">
    <text evidence="4">The sequence shown here is derived from an EMBL/GenBank/DDBJ whole genome shotgun (WGS) entry which is preliminary data.</text>
</comment>
<dbReference type="GO" id="GO:0044325">
    <property type="term" value="F:transmembrane transporter binding"/>
    <property type="evidence" value="ECO:0007669"/>
    <property type="project" value="TreeGrafter"/>
</dbReference>
<protein>
    <submittedName>
        <fullName evidence="4">Uncharacterized protein</fullName>
    </submittedName>
</protein>
<evidence type="ECO:0000313" key="4">
    <source>
        <dbReference type="EMBL" id="GCC39426.1"/>
    </source>
</evidence>
<dbReference type="SUPFAM" id="SSF55724">
    <property type="entry name" value="Mog1p/PsbP-like"/>
    <property type="match status" value="1"/>
</dbReference>
<keyword evidence="5" id="KW-1185">Reference proteome</keyword>
<sequence length="37" mass="4244">MREIPDNQEVFVHTDTDQSIIIELLEHQAHVADQEAA</sequence>
<evidence type="ECO:0000256" key="3">
    <source>
        <dbReference type="ARBA" id="ARBA00022927"/>
    </source>
</evidence>
<keyword evidence="3" id="KW-0653">Protein transport</keyword>
<accession>A0A401T9S5</accession>
<dbReference type="InterPro" id="IPR016123">
    <property type="entry name" value="Mog1/PsbP_a/b/a-sand"/>
</dbReference>
<dbReference type="PANTHER" id="PTHR15837:SF0">
    <property type="entry name" value="RAN GUANINE NUCLEOTIDE RELEASE FACTOR"/>
    <property type="match status" value="1"/>
</dbReference>
<dbReference type="STRING" id="137246.A0A401T9S5"/>
<evidence type="ECO:0000256" key="1">
    <source>
        <dbReference type="ARBA" id="ARBA00010307"/>
    </source>
</evidence>
<dbReference type="GO" id="GO:0006606">
    <property type="term" value="P:protein import into nucleus"/>
    <property type="evidence" value="ECO:0007669"/>
    <property type="project" value="TreeGrafter"/>
</dbReference>
<dbReference type="PANTHER" id="PTHR15837">
    <property type="entry name" value="RAN GUANINE NUCLEOTIDE RELEASE FACTOR"/>
    <property type="match status" value="1"/>
</dbReference>
<dbReference type="Gene3D" id="3.40.1000.10">
    <property type="entry name" value="Mog1/PsbP, alpha/beta/alpha sandwich"/>
    <property type="match status" value="1"/>
</dbReference>
<proteinExistence type="inferred from homology"/>
<feature type="non-terminal residue" evidence="4">
    <location>
        <position position="37"/>
    </location>
</feature>
<evidence type="ECO:0000256" key="2">
    <source>
        <dbReference type="ARBA" id="ARBA00022448"/>
    </source>
</evidence>
<keyword evidence="2" id="KW-0813">Transport</keyword>
<dbReference type="InterPro" id="IPR007681">
    <property type="entry name" value="Mog1"/>
</dbReference>
<dbReference type="GO" id="GO:0005085">
    <property type="term" value="F:guanyl-nucleotide exchange factor activity"/>
    <property type="evidence" value="ECO:0007669"/>
    <property type="project" value="TreeGrafter"/>
</dbReference>
<evidence type="ECO:0000313" key="5">
    <source>
        <dbReference type="Proteomes" id="UP000287033"/>
    </source>
</evidence>
<organism evidence="4 5">
    <name type="scientific">Chiloscyllium punctatum</name>
    <name type="common">Brownbanded bambooshark</name>
    <name type="synonym">Hemiscyllium punctatum</name>
    <dbReference type="NCBI Taxonomy" id="137246"/>
    <lineage>
        <taxon>Eukaryota</taxon>
        <taxon>Metazoa</taxon>
        <taxon>Chordata</taxon>
        <taxon>Craniata</taxon>
        <taxon>Vertebrata</taxon>
        <taxon>Chondrichthyes</taxon>
        <taxon>Elasmobranchii</taxon>
        <taxon>Galeomorphii</taxon>
        <taxon>Galeoidea</taxon>
        <taxon>Orectolobiformes</taxon>
        <taxon>Hemiscylliidae</taxon>
        <taxon>Chiloscyllium</taxon>
    </lineage>
</organism>
<gene>
    <name evidence="4" type="ORF">chiPu_0022772</name>
</gene>
<name>A0A401T9S5_CHIPU</name>
<dbReference type="AlphaFoldDB" id="A0A401T9S5"/>
<dbReference type="GO" id="GO:0031267">
    <property type="term" value="F:small GTPase binding"/>
    <property type="evidence" value="ECO:0007669"/>
    <property type="project" value="TreeGrafter"/>
</dbReference>
<dbReference type="Pfam" id="PF04603">
    <property type="entry name" value="Mog1"/>
    <property type="match status" value="1"/>
</dbReference>
<dbReference type="OrthoDB" id="10255285at2759"/>
<reference evidence="4 5" key="1">
    <citation type="journal article" date="2018" name="Nat. Ecol. Evol.">
        <title>Shark genomes provide insights into elasmobranch evolution and the origin of vertebrates.</title>
        <authorList>
            <person name="Hara Y"/>
            <person name="Yamaguchi K"/>
            <person name="Onimaru K"/>
            <person name="Kadota M"/>
            <person name="Koyanagi M"/>
            <person name="Keeley SD"/>
            <person name="Tatsumi K"/>
            <person name="Tanaka K"/>
            <person name="Motone F"/>
            <person name="Kageyama Y"/>
            <person name="Nozu R"/>
            <person name="Adachi N"/>
            <person name="Nishimura O"/>
            <person name="Nakagawa R"/>
            <person name="Tanegashima C"/>
            <person name="Kiyatake I"/>
            <person name="Matsumoto R"/>
            <person name="Murakumo K"/>
            <person name="Nishida K"/>
            <person name="Terakita A"/>
            <person name="Kuratani S"/>
            <person name="Sato K"/>
            <person name="Hyodo S Kuraku.S."/>
        </authorList>
    </citation>
    <scope>NUCLEOTIDE SEQUENCE [LARGE SCALE GENOMIC DNA]</scope>
</reference>